<reference evidence="2" key="1">
    <citation type="submission" date="2014-09" db="EMBL/GenBank/DDBJ databases">
        <authorList>
            <person name="Magalhaes I.L.F."/>
            <person name="Oliveira U."/>
            <person name="Santos F.R."/>
            <person name="Vidigal T.H.D.A."/>
            <person name="Brescovit A.D."/>
            <person name="Santos A.J."/>
        </authorList>
    </citation>
    <scope>NUCLEOTIDE SEQUENCE</scope>
</reference>
<proteinExistence type="predicted"/>
<dbReference type="EMBL" id="GBRD01001847">
    <property type="protein sequence ID" value="JAG63974.1"/>
    <property type="molecule type" value="Transcribed_RNA"/>
</dbReference>
<evidence type="ECO:0000256" key="1">
    <source>
        <dbReference type="SAM" id="MobiDB-lite"/>
    </source>
</evidence>
<protein>
    <submittedName>
        <fullName evidence="2">Uncharacterized protein</fullName>
    </submittedName>
</protein>
<name>A0A0K8TEN6_LYGHE</name>
<feature type="compositionally biased region" description="Low complexity" evidence="1">
    <location>
        <begin position="42"/>
        <end position="52"/>
    </location>
</feature>
<dbReference type="AlphaFoldDB" id="A0A0K8TEN6"/>
<evidence type="ECO:0000313" key="2">
    <source>
        <dbReference type="EMBL" id="JAG63974.1"/>
    </source>
</evidence>
<feature type="region of interest" description="Disordered" evidence="1">
    <location>
        <begin position="42"/>
        <end position="100"/>
    </location>
</feature>
<accession>A0A0K8TEN6</accession>
<sequence length="100" mass="10487">MGLIAAVACTKNACPLMTKISEVLNSKIKYISDVRPVITCEESTTTTTTTSCGTQKEKECGGDKDSKDSKSDKNTKNPGGTALLATSGNAELKSHSKQTS</sequence>
<organism evidence="2">
    <name type="scientific">Lygus hesperus</name>
    <name type="common">Western plant bug</name>
    <dbReference type="NCBI Taxonomy" id="30085"/>
    <lineage>
        <taxon>Eukaryota</taxon>
        <taxon>Metazoa</taxon>
        <taxon>Ecdysozoa</taxon>
        <taxon>Arthropoda</taxon>
        <taxon>Hexapoda</taxon>
        <taxon>Insecta</taxon>
        <taxon>Pterygota</taxon>
        <taxon>Neoptera</taxon>
        <taxon>Paraneoptera</taxon>
        <taxon>Hemiptera</taxon>
        <taxon>Heteroptera</taxon>
        <taxon>Panheteroptera</taxon>
        <taxon>Cimicomorpha</taxon>
        <taxon>Miridae</taxon>
        <taxon>Mirini</taxon>
        <taxon>Lygus</taxon>
    </lineage>
</organism>
<feature type="compositionally biased region" description="Basic and acidic residues" evidence="1">
    <location>
        <begin position="55"/>
        <end position="75"/>
    </location>
</feature>